<dbReference type="GO" id="GO:0009289">
    <property type="term" value="C:pilus"/>
    <property type="evidence" value="ECO:0007669"/>
    <property type="project" value="UniProtKB-SubCell"/>
</dbReference>
<keyword evidence="3" id="KW-0281">Fimbrium</keyword>
<comment type="subcellular location">
    <subcellularLocation>
        <location evidence="1">Fimbrium</location>
    </subcellularLocation>
</comment>
<accession>A0AA42RTB3</accession>
<organism evidence="5 6">
    <name type="scientific">Pseudomonas mosselii</name>
    <dbReference type="NCBI Taxonomy" id="78327"/>
    <lineage>
        <taxon>Bacteria</taxon>
        <taxon>Pseudomonadati</taxon>
        <taxon>Pseudomonadota</taxon>
        <taxon>Gammaproteobacteria</taxon>
        <taxon>Pseudomonadales</taxon>
        <taxon>Pseudomonadaceae</taxon>
        <taxon>Pseudomonas</taxon>
    </lineage>
</organism>
<dbReference type="SUPFAM" id="SSF49401">
    <property type="entry name" value="Bacterial adhesins"/>
    <property type="match status" value="1"/>
</dbReference>
<dbReference type="EMBL" id="JAOCGG010000006">
    <property type="protein sequence ID" value="MDH1629554.1"/>
    <property type="molecule type" value="Genomic_DNA"/>
</dbReference>
<protein>
    <submittedName>
        <fullName evidence="5">Fimbrial protein</fullName>
    </submittedName>
</protein>
<evidence type="ECO:0000259" key="4">
    <source>
        <dbReference type="Pfam" id="PF00419"/>
    </source>
</evidence>
<dbReference type="InterPro" id="IPR050263">
    <property type="entry name" value="Bact_Fimbrial_Adh_Pro"/>
</dbReference>
<dbReference type="Gene3D" id="2.60.40.1090">
    <property type="entry name" value="Fimbrial-type adhesion domain"/>
    <property type="match status" value="1"/>
</dbReference>
<dbReference type="PANTHER" id="PTHR33420:SF14">
    <property type="entry name" value="TYPE 1 FIMBRIN D-MANNOSE SPECIFIC ADHESIN"/>
    <property type="match status" value="1"/>
</dbReference>
<comment type="caution">
    <text evidence="5">The sequence shown here is derived from an EMBL/GenBank/DDBJ whole genome shotgun (WGS) entry which is preliminary data.</text>
</comment>
<comment type="similarity">
    <text evidence="2">Belongs to the fimbrial protein family.</text>
</comment>
<dbReference type="AlphaFoldDB" id="A0AA42RTB3"/>
<evidence type="ECO:0000313" key="5">
    <source>
        <dbReference type="EMBL" id="MDH1629554.1"/>
    </source>
</evidence>
<feature type="domain" description="Fimbrial-type adhesion" evidence="4">
    <location>
        <begin position="9"/>
        <end position="153"/>
    </location>
</feature>
<dbReference type="InterPro" id="IPR008966">
    <property type="entry name" value="Adhesion_dom_sf"/>
</dbReference>
<evidence type="ECO:0000256" key="1">
    <source>
        <dbReference type="ARBA" id="ARBA00004561"/>
    </source>
</evidence>
<dbReference type="InterPro" id="IPR000259">
    <property type="entry name" value="Adhesion_dom_fimbrial"/>
</dbReference>
<evidence type="ECO:0000256" key="2">
    <source>
        <dbReference type="ARBA" id="ARBA00006671"/>
    </source>
</evidence>
<reference evidence="5" key="1">
    <citation type="submission" date="2022-09" db="EMBL/GenBank/DDBJ databases">
        <title>Intensive care unit water sources are persistently colonized with multi-drug resistant bacteria and are the site of extensive horizontal gene transfer of antibiotic resistance genes.</title>
        <authorList>
            <person name="Diorio-Toth L."/>
        </authorList>
    </citation>
    <scope>NUCLEOTIDE SEQUENCE</scope>
    <source>
        <strain evidence="5">GD03782</strain>
    </source>
</reference>
<proteinExistence type="inferred from homology"/>
<name>A0AA42RTB3_9PSED</name>
<evidence type="ECO:0000313" key="6">
    <source>
        <dbReference type="Proteomes" id="UP001160882"/>
    </source>
</evidence>
<gene>
    <name evidence="5" type="ORF">N5I14_04750</name>
</gene>
<evidence type="ECO:0000256" key="3">
    <source>
        <dbReference type="ARBA" id="ARBA00023263"/>
    </source>
</evidence>
<dbReference type="GO" id="GO:0043709">
    <property type="term" value="P:cell adhesion involved in single-species biofilm formation"/>
    <property type="evidence" value="ECO:0007669"/>
    <property type="project" value="TreeGrafter"/>
</dbReference>
<dbReference type="Pfam" id="PF00419">
    <property type="entry name" value="Fimbrial"/>
    <property type="match status" value="1"/>
</dbReference>
<dbReference type="InterPro" id="IPR036937">
    <property type="entry name" value="Adhesion_dom_fimbrial_sf"/>
</dbReference>
<dbReference type="Proteomes" id="UP001160882">
    <property type="component" value="Unassembled WGS sequence"/>
</dbReference>
<dbReference type="PANTHER" id="PTHR33420">
    <property type="entry name" value="FIMBRIAL SUBUNIT ELFA-RELATED"/>
    <property type="match status" value="1"/>
</dbReference>
<sequence length="154" mass="15951">MTAPATSINVAYPGCTLKAPDTVQIPKTNANLLRSPGEFSSGTSFTLTLTCLPGIKARYSMTDVTDSGNRSSELGLIPDAESARGVALQIVDGSEPITFGEDSSSPSAINKRDFGVVPSGGVLSKVFSVRYIRSAGALAPGKVRSAASITMSYM</sequence>